<name>A0A1Y3EMG0_9BILA</name>
<evidence type="ECO:0000313" key="2">
    <source>
        <dbReference type="Proteomes" id="UP000243006"/>
    </source>
</evidence>
<protein>
    <submittedName>
        <fullName evidence="1">Uncharacterized protein</fullName>
    </submittedName>
</protein>
<accession>A0A1Y3EMG0</accession>
<dbReference type="AlphaFoldDB" id="A0A1Y3EMG0"/>
<feature type="non-terminal residue" evidence="1">
    <location>
        <position position="1"/>
    </location>
</feature>
<dbReference type="EMBL" id="LVZM01010903">
    <property type="protein sequence ID" value="OUC45046.1"/>
    <property type="molecule type" value="Genomic_DNA"/>
</dbReference>
<organism evidence="1 2">
    <name type="scientific">Trichinella nativa</name>
    <dbReference type="NCBI Taxonomy" id="6335"/>
    <lineage>
        <taxon>Eukaryota</taxon>
        <taxon>Metazoa</taxon>
        <taxon>Ecdysozoa</taxon>
        <taxon>Nematoda</taxon>
        <taxon>Enoplea</taxon>
        <taxon>Dorylaimia</taxon>
        <taxon>Trichinellida</taxon>
        <taxon>Trichinellidae</taxon>
        <taxon>Trichinella</taxon>
    </lineage>
</organism>
<gene>
    <name evidence="1" type="ORF">D917_08679</name>
</gene>
<sequence>NSYLLLPVAQQQCQTANIATLPCSAGSVCFQGMKSLRKQQKLSEYCCSWKFLTYLLTNGYPVNPRTFITMFIMYPVPIRSPPNWIPIPRIISAL</sequence>
<dbReference type="Proteomes" id="UP000243006">
    <property type="component" value="Unassembled WGS sequence"/>
</dbReference>
<proteinExistence type="predicted"/>
<evidence type="ECO:0000313" key="1">
    <source>
        <dbReference type="EMBL" id="OUC45046.1"/>
    </source>
</evidence>
<comment type="caution">
    <text evidence="1">The sequence shown here is derived from an EMBL/GenBank/DDBJ whole genome shotgun (WGS) entry which is preliminary data.</text>
</comment>
<reference evidence="1 2" key="1">
    <citation type="submission" date="2015-04" db="EMBL/GenBank/DDBJ databases">
        <title>Draft genome of the roundworm Trichinella nativa.</title>
        <authorList>
            <person name="Mitreva M."/>
        </authorList>
    </citation>
    <scope>NUCLEOTIDE SEQUENCE [LARGE SCALE GENOMIC DNA]</scope>
    <source>
        <strain evidence="1 2">ISS45</strain>
    </source>
</reference>